<feature type="transmembrane region" description="Helical" evidence="1">
    <location>
        <begin position="29"/>
        <end position="51"/>
    </location>
</feature>
<evidence type="ECO:0000313" key="2">
    <source>
        <dbReference type="EMBL" id="MFD2484800.1"/>
    </source>
</evidence>
<comment type="caution">
    <text evidence="2">The sequence shown here is derived from an EMBL/GenBank/DDBJ whole genome shotgun (WGS) entry which is preliminary data.</text>
</comment>
<evidence type="ECO:0008006" key="4">
    <source>
        <dbReference type="Google" id="ProtNLM"/>
    </source>
</evidence>
<protein>
    <recommendedName>
        <fullName evidence="4">DUF4386 domain-containing protein</fullName>
    </recommendedName>
</protein>
<keyword evidence="3" id="KW-1185">Reference proteome</keyword>
<proteinExistence type="predicted"/>
<evidence type="ECO:0000256" key="1">
    <source>
        <dbReference type="SAM" id="Phobius"/>
    </source>
</evidence>
<gene>
    <name evidence="2" type="ORF">ACFSUT_31310</name>
</gene>
<feature type="transmembrane region" description="Helical" evidence="1">
    <location>
        <begin position="190"/>
        <end position="211"/>
    </location>
</feature>
<feature type="transmembrane region" description="Helical" evidence="1">
    <location>
        <begin position="118"/>
        <end position="141"/>
    </location>
</feature>
<dbReference type="EMBL" id="JBHUKQ010000015">
    <property type="protein sequence ID" value="MFD2484800.1"/>
    <property type="molecule type" value="Genomic_DNA"/>
</dbReference>
<feature type="transmembrane region" description="Helical" evidence="1">
    <location>
        <begin position="217"/>
        <end position="236"/>
    </location>
</feature>
<reference evidence="3" key="1">
    <citation type="journal article" date="2019" name="Int. J. Syst. Evol. Microbiol.">
        <title>The Global Catalogue of Microorganisms (GCM) 10K type strain sequencing project: providing services to taxonomists for standard genome sequencing and annotation.</title>
        <authorList>
            <consortium name="The Broad Institute Genomics Platform"/>
            <consortium name="The Broad Institute Genome Sequencing Center for Infectious Disease"/>
            <person name="Wu L."/>
            <person name="Ma J."/>
        </authorList>
    </citation>
    <scope>NUCLEOTIDE SEQUENCE [LARGE SCALE GENOMIC DNA]</scope>
    <source>
        <strain evidence="3">CGMCC 4.7638</strain>
    </source>
</reference>
<feature type="transmembrane region" description="Helical" evidence="1">
    <location>
        <begin position="161"/>
        <end position="183"/>
    </location>
</feature>
<name>A0ABW5I7G7_9PSEU</name>
<keyword evidence="1" id="KW-0472">Membrane</keyword>
<sequence length="249" mass="25878">MLGLTVAAPPDPLTIAPPRKEQFMPATEFRVRTGVLAAVSYVVFFVLSLVLPGLLGQNRGASIVTPYSTNSEVAAYLAATSHGGPPIAAFCQALSGLALLVFAGWSTSYLHRFDAHAALARTAGTAAAVFLLLSASAQWILALPGIADNLAVYRAVTDLSFTTGAAVQVATTGLLTAAVSAGARDRLPKWLAWFGLGVAALSVLSMLSVLAKGFSPFLPIGRYLGMAWFLGLAALLPRRAGRRARAATP</sequence>
<evidence type="ECO:0000313" key="3">
    <source>
        <dbReference type="Proteomes" id="UP001597542"/>
    </source>
</evidence>
<organism evidence="2 3">
    <name type="scientific">Amycolatopsis albidoflavus</name>
    <dbReference type="NCBI Taxonomy" id="102226"/>
    <lineage>
        <taxon>Bacteria</taxon>
        <taxon>Bacillati</taxon>
        <taxon>Actinomycetota</taxon>
        <taxon>Actinomycetes</taxon>
        <taxon>Pseudonocardiales</taxon>
        <taxon>Pseudonocardiaceae</taxon>
        <taxon>Amycolatopsis</taxon>
    </lineage>
</organism>
<keyword evidence="1" id="KW-0812">Transmembrane</keyword>
<accession>A0ABW5I7G7</accession>
<feature type="transmembrane region" description="Helical" evidence="1">
    <location>
        <begin position="87"/>
        <end position="106"/>
    </location>
</feature>
<dbReference type="RefSeq" id="WP_344276173.1">
    <property type="nucleotide sequence ID" value="NZ_BAAAHV010000012.1"/>
</dbReference>
<keyword evidence="1" id="KW-1133">Transmembrane helix</keyword>
<dbReference type="Proteomes" id="UP001597542">
    <property type="component" value="Unassembled WGS sequence"/>
</dbReference>